<dbReference type="AlphaFoldDB" id="A0A0L8GZC3"/>
<accession>A0A0L8GZC3</accession>
<name>A0A0L8GZC3_OCTBM</name>
<reference evidence="1" key="1">
    <citation type="submission" date="2015-07" db="EMBL/GenBank/DDBJ databases">
        <title>MeaNS - Measles Nucleotide Surveillance Program.</title>
        <authorList>
            <person name="Tran T."/>
            <person name="Druce J."/>
        </authorList>
    </citation>
    <scope>NUCLEOTIDE SEQUENCE</scope>
    <source>
        <strain evidence="1">UCB-OBI-ISO-001</strain>
        <tissue evidence="1">Gonad</tissue>
    </source>
</reference>
<protein>
    <submittedName>
        <fullName evidence="1">Uncharacterized protein</fullName>
    </submittedName>
</protein>
<organism evidence="1">
    <name type="scientific">Octopus bimaculoides</name>
    <name type="common">California two-spotted octopus</name>
    <dbReference type="NCBI Taxonomy" id="37653"/>
    <lineage>
        <taxon>Eukaryota</taxon>
        <taxon>Metazoa</taxon>
        <taxon>Spiralia</taxon>
        <taxon>Lophotrochozoa</taxon>
        <taxon>Mollusca</taxon>
        <taxon>Cephalopoda</taxon>
        <taxon>Coleoidea</taxon>
        <taxon>Octopodiformes</taxon>
        <taxon>Octopoda</taxon>
        <taxon>Incirrata</taxon>
        <taxon>Octopodidae</taxon>
        <taxon>Octopus</taxon>
    </lineage>
</organism>
<dbReference type="PANTHER" id="PTHR46601">
    <property type="entry name" value="ULP_PROTEASE DOMAIN-CONTAINING PROTEIN"/>
    <property type="match status" value="1"/>
</dbReference>
<dbReference type="PANTHER" id="PTHR46601:SF2">
    <property type="entry name" value="UBIQUITIN-LIKE PROTEASE FAMILY PROFILE DOMAIN-CONTAINING PROTEIN"/>
    <property type="match status" value="1"/>
</dbReference>
<sequence length="135" mass="15180">MCAGRESQRANDLGCEDRVQWLVQDLYGGGGDLGHIKNSIFFCNKFVINNLCSKEVGTAKAHYSSDRPFSQFKNQSAFTNLPFHQRNHGASAKWNYFATSHGRGKNDRMTKELVTNLDEFIAISKKEVSVIATYP</sequence>
<evidence type="ECO:0000313" key="1">
    <source>
        <dbReference type="EMBL" id="KOF81925.1"/>
    </source>
</evidence>
<proteinExistence type="predicted"/>
<gene>
    <name evidence="1" type="ORF">OCBIM_22025954mg</name>
</gene>
<dbReference type="EMBL" id="KQ419933">
    <property type="protein sequence ID" value="KOF81925.1"/>
    <property type="molecule type" value="Genomic_DNA"/>
</dbReference>